<dbReference type="InParanoid" id="A9B167"/>
<gene>
    <name evidence="2" type="ordered locus">Haur_2707</name>
</gene>
<proteinExistence type="predicted"/>
<accession>A9B167</accession>
<evidence type="ECO:0000313" key="2">
    <source>
        <dbReference type="EMBL" id="ABX05345.1"/>
    </source>
</evidence>
<dbReference type="BioCyc" id="HAUR316274:GHYA-2738-MONOMER"/>
<reference evidence="2 3" key="1">
    <citation type="journal article" date="2011" name="Stand. Genomic Sci.">
        <title>Complete genome sequence of the filamentous gliding predatory bacterium Herpetosiphon aurantiacus type strain (114-95(T)).</title>
        <authorList>
            <person name="Kiss H."/>
            <person name="Nett M."/>
            <person name="Domin N."/>
            <person name="Martin K."/>
            <person name="Maresca J.A."/>
            <person name="Copeland A."/>
            <person name="Lapidus A."/>
            <person name="Lucas S."/>
            <person name="Berry K.W."/>
            <person name="Glavina Del Rio T."/>
            <person name="Dalin E."/>
            <person name="Tice H."/>
            <person name="Pitluck S."/>
            <person name="Richardson P."/>
            <person name="Bruce D."/>
            <person name="Goodwin L."/>
            <person name="Han C."/>
            <person name="Detter J.C."/>
            <person name="Schmutz J."/>
            <person name="Brettin T."/>
            <person name="Land M."/>
            <person name="Hauser L."/>
            <person name="Kyrpides N.C."/>
            <person name="Ivanova N."/>
            <person name="Goker M."/>
            <person name="Woyke T."/>
            <person name="Klenk H.P."/>
            <person name="Bryant D.A."/>
        </authorList>
    </citation>
    <scope>NUCLEOTIDE SEQUENCE [LARGE SCALE GENOMIC DNA]</scope>
    <source>
        <strain evidence="3">ATCC 23779 / DSM 785 / 114-95</strain>
    </source>
</reference>
<protein>
    <recommendedName>
        <fullName evidence="1">Helicase XPB/Ssl2 N-terminal domain-containing protein</fullName>
    </recommendedName>
</protein>
<organism evidence="2 3">
    <name type="scientific">Herpetosiphon aurantiacus (strain ATCC 23779 / DSM 785 / 114-95)</name>
    <dbReference type="NCBI Taxonomy" id="316274"/>
    <lineage>
        <taxon>Bacteria</taxon>
        <taxon>Bacillati</taxon>
        <taxon>Chloroflexota</taxon>
        <taxon>Chloroflexia</taxon>
        <taxon>Herpetosiphonales</taxon>
        <taxon>Herpetosiphonaceae</taxon>
        <taxon>Herpetosiphon</taxon>
    </lineage>
</organism>
<dbReference type="Proteomes" id="UP000000787">
    <property type="component" value="Chromosome"/>
</dbReference>
<keyword evidence="3" id="KW-1185">Reference proteome</keyword>
<dbReference type="InterPro" id="IPR032830">
    <property type="entry name" value="XPB/Ssl2_N"/>
</dbReference>
<dbReference type="EMBL" id="CP000875">
    <property type="protein sequence ID" value="ABX05345.1"/>
    <property type="molecule type" value="Genomic_DNA"/>
</dbReference>
<dbReference type="HOGENOM" id="CLU_452541_0_0_0"/>
<name>A9B167_HERA2</name>
<dbReference type="KEGG" id="hau:Haur_2707"/>
<sequence length="603" mass="68055">MIRTHASIEWLASLPTSERHVLAHLWQVADAAQLGQPSAIQALVARLSTPERSALDRVIAAGGKLAAKSLEREFGKIRSHRDIVTPRAYLLALHGQASVLERLYILGLLQPLKTLDGEYYVIFSDWLQALPAVSAPSLPTWQQHPSPSNWIEADLNQTETLLTTILALCYQQPLQLTRQLQLERDGLKAICQRIAVSTPASERQFPQLAWLRNLALEAGLLHIQHQQLQLAGNPINWLEATPKQRLERLFNAWLVCDFDEFSLTELQPQTPFTLQAARQALWQVLTTAPPDQWLAFDDLLAQIQALHPELLRSDFEQPVIHNQSNDSFVGWQHWAKVEGAWIKAACQGPLFWLGLLDVDQLNHPQALRLTQWASCLLDPAHEPSQFAGQLQLSSDGLIRVPPTVEPLPRFQIQRITEWQSTDSHGTMLVRLTAHSYSQALQRGIQASQMQTFLQRWCDRPVPNDLQSLFQQWQNDRQHLLARPALLLEADDPRLLNELAKLPNLPPYAELNPQLWELEIADSAALTNLLHTAGYAINPVSEPDQRISDHDLKQLITALLTVQRLAPTVVSQAVIERVVQALPSSERQQLTANVNQWLSIINRS</sequence>
<evidence type="ECO:0000259" key="1">
    <source>
        <dbReference type="Pfam" id="PF13625"/>
    </source>
</evidence>
<dbReference type="eggNOG" id="ENOG503366P">
    <property type="taxonomic scope" value="Bacteria"/>
</dbReference>
<dbReference type="Pfam" id="PF13625">
    <property type="entry name" value="Helicase_C_3"/>
    <property type="match status" value="1"/>
</dbReference>
<feature type="domain" description="Helicase XPB/Ssl2 N-terminal" evidence="1">
    <location>
        <begin position="392"/>
        <end position="504"/>
    </location>
</feature>
<evidence type="ECO:0000313" key="3">
    <source>
        <dbReference type="Proteomes" id="UP000000787"/>
    </source>
</evidence>
<dbReference type="AlphaFoldDB" id="A9B167"/>
<dbReference type="STRING" id="316274.Haur_2707"/>